<dbReference type="PANTHER" id="PTHR32282:SF34">
    <property type="entry name" value="PENICILLIN-BINDING PROTEIN 1A"/>
    <property type="match status" value="1"/>
</dbReference>
<dbReference type="RefSeq" id="WP_343992837.1">
    <property type="nucleotide sequence ID" value="NZ_BAAALG010000005.1"/>
</dbReference>
<feature type="region of interest" description="Disordered" evidence="9">
    <location>
        <begin position="660"/>
        <end position="754"/>
    </location>
</feature>
<evidence type="ECO:0000313" key="14">
    <source>
        <dbReference type="Proteomes" id="UP001501581"/>
    </source>
</evidence>
<dbReference type="Pfam" id="PF00905">
    <property type="entry name" value="Transpeptidase"/>
    <property type="match status" value="1"/>
</dbReference>
<evidence type="ECO:0000256" key="5">
    <source>
        <dbReference type="ARBA" id="ARBA00022801"/>
    </source>
</evidence>
<dbReference type="InterPro" id="IPR050396">
    <property type="entry name" value="Glycosyltr_51/Transpeptidase"/>
</dbReference>
<organism evidence="13 14">
    <name type="scientific">Nocardioides dubius</name>
    <dbReference type="NCBI Taxonomy" id="317019"/>
    <lineage>
        <taxon>Bacteria</taxon>
        <taxon>Bacillati</taxon>
        <taxon>Actinomycetota</taxon>
        <taxon>Actinomycetes</taxon>
        <taxon>Propionibacteriales</taxon>
        <taxon>Nocardioidaceae</taxon>
        <taxon>Nocardioides</taxon>
    </lineage>
</organism>
<feature type="region of interest" description="Disordered" evidence="9">
    <location>
        <begin position="578"/>
        <end position="601"/>
    </location>
</feature>
<keyword evidence="1" id="KW-0121">Carboxypeptidase</keyword>
<feature type="region of interest" description="Disordered" evidence="9">
    <location>
        <begin position="1"/>
        <end position="34"/>
    </location>
</feature>
<dbReference type="InterPro" id="IPR001264">
    <property type="entry name" value="Glyco_trans_51"/>
</dbReference>
<proteinExistence type="predicted"/>
<feature type="compositionally biased region" description="Low complexity" evidence="9">
    <location>
        <begin position="722"/>
        <end position="746"/>
    </location>
</feature>
<keyword evidence="10" id="KW-0812">Transmembrane</keyword>
<feature type="transmembrane region" description="Helical" evidence="10">
    <location>
        <begin position="44"/>
        <end position="67"/>
    </location>
</feature>
<keyword evidence="2" id="KW-0645">Protease</keyword>
<name>A0ABN1TS68_9ACTN</name>
<dbReference type="PANTHER" id="PTHR32282">
    <property type="entry name" value="BINDING PROTEIN TRANSPEPTIDASE, PUTATIVE-RELATED"/>
    <property type="match status" value="1"/>
</dbReference>
<evidence type="ECO:0000256" key="1">
    <source>
        <dbReference type="ARBA" id="ARBA00022645"/>
    </source>
</evidence>
<sequence length="754" mass="80387">MTGKRKSAPAGKAPARSAAAKKTSASKRPPASPFKRRLRKALKWSGITGLVLALLGALGLVILYRAIEIPNPNADFQTETTFVYYADGKGELGKFATQNRNSIPFSEMPDSIKAAVVAAEDRSFWTNKGIDPKGILRAAFSNAQGNDRQGASTITQQYVKILYLSQEQSYKRKVREAIVSLKLHRQQSKEQILEGYLNTIYFGRGAYGIDAAAHAYFAVPAKKLSLRQSAVLASVINNPTLFDPANGKSNKEALKNRYAWILNGMAKSGEIDATEATKAAAKLPKFPKVKADTTYGGQKGHALALIRSELVRLGFTEQEINGGGLKVTTTLTKKAMDAAQAGVEEARPQGVKGLHIASASVEPGTGALRGFYGGQDYLESQINWAVSGGQPGSTFKAFALAAGIKAGFSLKDTFEGNSPFEFEPGVKPVRNLGGGDGTDYGRVNLIKAAEDSINTAFVDLTMSLPDGPKDVLKMAKAMGIPGDNGSRGLDNLRNSPGLQANPGIALGSATVSPINMANGYATIANGGVRADLHVIDKVVDKSGETQYQHKVTDKRVLDEDINSDVSYALEQVVRNGSGTKAQGLGREAAGKTGTATNSKDQVSSSWFIGFTPQLVTSVMMVRGDGDDSVEEILPGAYYGGTYPTLMWTSIMRRALEGEPYESLPEPANTDGEAPSDGHEYVPPPPKETKKPKPPKETKKPEQPSEDPTTEAPTQEPSEEPTDVPTDIPTDLPTDPTTTGPPGLRGESSGRRGRP</sequence>
<accession>A0ABN1TS68</accession>
<dbReference type="SUPFAM" id="SSF53955">
    <property type="entry name" value="Lysozyme-like"/>
    <property type="match status" value="1"/>
</dbReference>
<dbReference type="Proteomes" id="UP001501581">
    <property type="component" value="Unassembled WGS sequence"/>
</dbReference>
<evidence type="ECO:0000256" key="6">
    <source>
        <dbReference type="ARBA" id="ARBA00023268"/>
    </source>
</evidence>
<evidence type="ECO:0000259" key="11">
    <source>
        <dbReference type="Pfam" id="PF00905"/>
    </source>
</evidence>
<evidence type="ECO:0000256" key="2">
    <source>
        <dbReference type="ARBA" id="ARBA00022670"/>
    </source>
</evidence>
<evidence type="ECO:0000256" key="4">
    <source>
        <dbReference type="ARBA" id="ARBA00022679"/>
    </source>
</evidence>
<dbReference type="InterPro" id="IPR036950">
    <property type="entry name" value="PBP_transglycosylase"/>
</dbReference>
<evidence type="ECO:0000256" key="9">
    <source>
        <dbReference type="SAM" id="MobiDB-lite"/>
    </source>
</evidence>
<dbReference type="InterPro" id="IPR023346">
    <property type="entry name" value="Lysozyme-like_dom_sf"/>
</dbReference>
<dbReference type="SUPFAM" id="SSF56601">
    <property type="entry name" value="beta-lactamase/transpeptidase-like"/>
    <property type="match status" value="1"/>
</dbReference>
<keyword evidence="4" id="KW-0808">Transferase</keyword>
<protein>
    <recommendedName>
        <fullName evidence="15">Penicillin-insensitive transglycosylase</fullName>
    </recommendedName>
</protein>
<evidence type="ECO:0000256" key="7">
    <source>
        <dbReference type="ARBA" id="ARBA00034000"/>
    </source>
</evidence>
<feature type="compositionally biased region" description="Low complexity" evidence="9">
    <location>
        <begin position="8"/>
        <end position="29"/>
    </location>
</feature>
<comment type="catalytic activity">
    <reaction evidence="8">
        <text>[GlcNAc-(1-&gt;4)-Mur2Ac(oyl-L-Ala-gamma-D-Glu-L-Lys-D-Ala-D-Ala)](n)-di-trans,octa-cis-undecaprenyl diphosphate + beta-D-GlcNAc-(1-&gt;4)-Mur2Ac(oyl-L-Ala-gamma-D-Glu-L-Lys-D-Ala-D-Ala)-di-trans,octa-cis-undecaprenyl diphosphate = [GlcNAc-(1-&gt;4)-Mur2Ac(oyl-L-Ala-gamma-D-Glu-L-Lys-D-Ala-D-Ala)](n+1)-di-trans,octa-cis-undecaprenyl diphosphate + di-trans,octa-cis-undecaprenyl diphosphate + H(+)</text>
        <dbReference type="Rhea" id="RHEA:23708"/>
        <dbReference type="Rhea" id="RHEA-COMP:9602"/>
        <dbReference type="Rhea" id="RHEA-COMP:9603"/>
        <dbReference type="ChEBI" id="CHEBI:15378"/>
        <dbReference type="ChEBI" id="CHEBI:58405"/>
        <dbReference type="ChEBI" id="CHEBI:60033"/>
        <dbReference type="ChEBI" id="CHEBI:78435"/>
        <dbReference type="EC" id="2.4.99.28"/>
    </reaction>
</comment>
<keyword evidence="10" id="KW-0472">Membrane</keyword>
<keyword evidence="14" id="KW-1185">Reference proteome</keyword>
<dbReference type="InterPro" id="IPR001460">
    <property type="entry name" value="PCN-bd_Tpept"/>
</dbReference>
<dbReference type="Gene3D" id="1.10.3810.10">
    <property type="entry name" value="Biosynthetic peptidoglycan transglycosylase-like"/>
    <property type="match status" value="1"/>
</dbReference>
<feature type="domain" description="Penicillin-binding protein transpeptidase" evidence="11">
    <location>
        <begin position="362"/>
        <end position="621"/>
    </location>
</feature>
<feature type="domain" description="Glycosyl transferase family 51" evidence="12">
    <location>
        <begin position="92"/>
        <end position="265"/>
    </location>
</feature>
<gene>
    <name evidence="13" type="ORF">GCM10009668_14490</name>
</gene>
<reference evidence="13 14" key="1">
    <citation type="journal article" date="2019" name="Int. J. Syst. Evol. Microbiol.">
        <title>The Global Catalogue of Microorganisms (GCM) 10K type strain sequencing project: providing services to taxonomists for standard genome sequencing and annotation.</title>
        <authorList>
            <consortium name="The Broad Institute Genomics Platform"/>
            <consortium name="The Broad Institute Genome Sequencing Center for Infectious Disease"/>
            <person name="Wu L."/>
            <person name="Ma J."/>
        </authorList>
    </citation>
    <scope>NUCLEOTIDE SEQUENCE [LARGE SCALE GENOMIC DNA]</scope>
    <source>
        <strain evidence="13 14">JCM 13008</strain>
    </source>
</reference>
<dbReference type="Gene3D" id="3.40.710.10">
    <property type="entry name" value="DD-peptidase/beta-lactamase superfamily"/>
    <property type="match status" value="1"/>
</dbReference>
<comment type="catalytic activity">
    <reaction evidence="7">
        <text>Preferential cleavage: (Ac)2-L-Lys-D-Ala-|-D-Ala. Also transpeptidation of peptidyl-alanyl moieties that are N-acyl substituents of D-alanine.</text>
        <dbReference type="EC" id="3.4.16.4"/>
    </reaction>
</comment>
<evidence type="ECO:0000256" key="10">
    <source>
        <dbReference type="SAM" id="Phobius"/>
    </source>
</evidence>
<dbReference type="Pfam" id="PF00912">
    <property type="entry name" value="Transgly"/>
    <property type="match status" value="1"/>
</dbReference>
<evidence type="ECO:0000256" key="3">
    <source>
        <dbReference type="ARBA" id="ARBA00022676"/>
    </source>
</evidence>
<evidence type="ECO:0000256" key="8">
    <source>
        <dbReference type="ARBA" id="ARBA00049902"/>
    </source>
</evidence>
<dbReference type="InterPro" id="IPR012338">
    <property type="entry name" value="Beta-lactam/transpept-like"/>
</dbReference>
<feature type="compositionally biased region" description="Basic and acidic residues" evidence="9">
    <location>
        <begin position="686"/>
        <end position="702"/>
    </location>
</feature>
<keyword evidence="10" id="KW-1133">Transmembrane helix</keyword>
<evidence type="ECO:0000313" key="13">
    <source>
        <dbReference type="EMBL" id="GAA1098175.1"/>
    </source>
</evidence>
<dbReference type="EMBL" id="BAAALG010000005">
    <property type="protein sequence ID" value="GAA1098175.1"/>
    <property type="molecule type" value="Genomic_DNA"/>
</dbReference>
<comment type="caution">
    <text evidence="13">The sequence shown here is derived from an EMBL/GenBank/DDBJ whole genome shotgun (WGS) entry which is preliminary data.</text>
</comment>
<evidence type="ECO:0008006" key="15">
    <source>
        <dbReference type="Google" id="ProtNLM"/>
    </source>
</evidence>
<keyword evidence="5" id="KW-0378">Hydrolase</keyword>
<keyword evidence="6" id="KW-0511">Multifunctional enzyme</keyword>
<keyword evidence="3" id="KW-0328">Glycosyltransferase</keyword>
<evidence type="ECO:0000259" key="12">
    <source>
        <dbReference type="Pfam" id="PF00912"/>
    </source>
</evidence>